<accession>A0A0K1ERV9</accession>
<proteinExistence type="predicted"/>
<keyword evidence="2" id="KW-0964">Secreted</keyword>
<evidence type="ECO:0000313" key="7">
    <source>
        <dbReference type="Proteomes" id="UP000067626"/>
    </source>
</evidence>
<comment type="subcellular location">
    <subcellularLocation>
        <location evidence="1">Secreted</location>
    </subcellularLocation>
</comment>
<dbReference type="KEGG" id="ccro:CMC5_078900"/>
<feature type="domain" description="Carbohydrate-binding module family 96" evidence="5">
    <location>
        <begin position="51"/>
        <end position="210"/>
    </location>
</feature>
<dbReference type="EMBL" id="CP012159">
    <property type="protein sequence ID" value="AKT43655.1"/>
    <property type="molecule type" value="Genomic_DNA"/>
</dbReference>
<dbReference type="GO" id="GO:0005576">
    <property type="term" value="C:extracellular region"/>
    <property type="evidence" value="ECO:0007669"/>
    <property type="project" value="UniProtKB-SubCell"/>
</dbReference>
<dbReference type="AlphaFoldDB" id="A0A0K1ERV9"/>
<organism evidence="6 7">
    <name type="scientific">Chondromyces crocatus</name>
    <dbReference type="NCBI Taxonomy" id="52"/>
    <lineage>
        <taxon>Bacteria</taxon>
        <taxon>Pseudomonadati</taxon>
        <taxon>Myxococcota</taxon>
        <taxon>Polyangia</taxon>
        <taxon>Polyangiales</taxon>
        <taxon>Polyangiaceae</taxon>
        <taxon>Chondromyces</taxon>
    </lineage>
</organism>
<evidence type="ECO:0000313" key="6">
    <source>
        <dbReference type="EMBL" id="AKT43655.1"/>
    </source>
</evidence>
<dbReference type="PATRIC" id="fig|52.7.peg.8683"/>
<keyword evidence="7" id="KW-1185">Reference proteome</keyword>
<dbReference type="Pfam" id="PF24517">
    <property type="entry name" value="CBM96"/>
    <property type="match status" value="1"/>
</dbReference>
<feature type="chain" id="PRO_5005459903" description="Carbohydrate-binding module family 96 domain-containing protein" evidence="4">
    <location>
        <begin position="24"/>
        <end position="434"/>
    </location>
</feature>
<evidence type="ECO:0000256" key="4">
    <source>
        <dbReference type="SAM" id="SignalP"/>
    </source>
</evidence>
<keyword evidence="3 4" id="KW-0732">Signal</keyword>
<dbReference type="RefSeq" id="WP_050435086.1">
    <property type="nucleotide sequence ID" value="NZ_CP012159.1"/>
</dbReference>
<dbReference type="InterPro" id="IPR055372">
    <property type="entry name" value="CBM96"/>
</dbReference>
<dbReference type="Proteomes" id="UP000067626">
    <property type="component" value="Chromosome"/>
</dbReference>
<protein>
    <recommendedName>
        <fullName evidence="5">Carbohydrate-binding module family 96 domain-containing protein</fullName>
    </recommendedName>
</protein>
<evidence type="ECO:0000256" key="2">
    <source>
        <dbReference type="ARBA" id="ARBA00022525"/>
    </source>
</evidence>
<name>A0A0K1ERV9_CHOCO</name>
<evidence type="ECO:0000256" key="3">
    <source>
        <dbReference type="ARBA" id="ARBA00022729"/>
    </source>
</evidence>
<reference evidence="6 7" key="1">
    <citation type="submission" date="2015-07" db="EMBL/GenBank/DDBJ databases">
        <title>Genome analysis of myxobacterium Chondromyces crocatus Cm c5 reveals a high potential for natural compound synthesis and the genetic basis for the loss of fruiting body formation.</title>
        <authorList>
            <person name="Zaburannyi N."/>
            <person name="Bunk B."/>
            <person name="Maier J."/>
            <person name="Overmann J."/>
            <person name="Mueller R."/>
        </authorList>
    </citation>
    <scope>NUCLEOTIDE SEQUENCE [LARGE SCALE GENOMIC DNA]</scope>
    <source>
        <strain evidence="6 7">Cm c5</strain>
    </source>
</reference>
<dbReference type="STRING" id="52.CMC5_078900"/>
<gene>
    <name evidence="6" type="ORF">CMC5_078900</name>
</gene>
<dbReference type="NCBIfam" id="NF033679">
    <property type="entry name" value="DNRLRE_dom"/>
    <property type="match status" value="1"/>
</dbReference>
<evidence type="ECO:0000256" key="1">
    <source>
        <dbReference type="ARBA" id="ARBA00004613"/>
    </source>
</evidence>
<sequence length="434" mass="43845">MKTAKHYATLCAAAALSIPACMSASEPDDAIHDAVAEAEQALSSEGSVCITRPASQDAVIRADAAAFNDGATEQLSTGISSSSGRRRTLLQFDLSSVPAGATVVNSTMGIYQVYRDGAAATVNVHQVTAAWAENSVTWNSLGSSFDPAASASFTASSAIDYRRFAVDELVQGWVDGTPNHGVLLDEPGSTHTNYRSRENVKVDQRPYLEVCYVTCGDGIQNGDETGVDCGGSCATACASCNDGIQNGSETGVDCGGSCAPCATCNDGIRNGSETGVDCGGSCAPCATCNDGIKNGGETGVDCGGPICGACATCNDGIHNGNETGIDCGGSCAPCATCNDGIRNGGETGVDCGGPICGACATCNDGIRNGNETGVDCGGSCGPCAPTSVCGNGVREPGEECDGRDMGDGVCGVLHILPLCNAQCKYTFPWLCHTL</sequence>
<feature type="signal peptide" evidence="4">
    <location>
        <begin position="1"/>
        <end position="23"/>
    </location>
</feature>
<evidence type="ECO:0000259" key="5">
    <source>
        <dbReference type="Pfam" id="PF24517"/>
    </source>
</evidence>